<dbReference type="NCBIfam" id="TIGR03153">
    <property type="entry name" value="cytochr_NrfH"/>
    <property type="match status" value="1"/>
</dbReference>
<evidence type="ECO:0000313" key="13">
    <source>
        <dbReference type="EMBL" id="NMO21890.1"/>
    </source>
</evidence>
<evidence type="ECO:0000256" key="2">
    <source>
        <dbReference type="ARBA" id="ARBA00007395"/>
    </source>
</evidence>
<name>A0A848LW96_9BACT</name>
<keyword evidence="14" id="KW-1185">Reference proteome</keyword>
<dbReference type="Pfam" id="PF03264">
    <property type="entry name" value="Cytochrom_NNT"/>
    <property type="match status" value="1"/>
</dbReference>
<evidence type="ECO:0000256" key="5">
    <source>
        <dbReference type="ARBA" id="ARBA00022617"/>
    </source>
</evidence>
<dbReference type="InterPro" id="IPR038266">
    <property type="entry name" value="NapC/NirT_cytc_sf"/>
</dbReference>
<dbReference type="PANTHER" id="PTHR30333">
    <property type="entry name" value="CYTOCHROME C-TYPE PROTEIN"/>
    <property type="match status" value="1"/>
</dbReference>
<dbReference type="PANTHER" id="PTHR30333:SF1">
    <property type="entry name" value="CYTOCHROME C-TYPE PROTEIN NAPC"/>
    <property type="match status" value="1"/>
</dbReference>
<keyword evidence="13" id="KW-0560">Oxidoreductase</keyword>
<keyword evidence="11" id="KW-0472">Membrane</keyword>
<dbReference type="SUPFAM" id="SSF48695">
    <property type="entry name" value="Multiheme cytochromes"/>
    <property type="match status" value="1"/>
</dbReference>
<dbReference type="GO" id="GO:0005886">
    <property type="term" value="C:plasma membrane"/>
    <property type="evidence" value="ECO:0007669"/>
    <property type="project" value="UniProtKB-SubCell"/>
</dbReference>
<dbReference type="GO" id="GO:0042279">
    <property type="term" value="F:nitrite reductase (cytochrome, ammonia-forming) activity"/>
    <property type="evidence" value="ECO:0007669"/>
    <property type="project" value="UniProtKB-EC"/>
</dbReference>
<accession>A0A848LW96</accession>
<reference evidence="13 14" key="1">
    <citation type="submission" date="2020-04" db="EMBL/GenBank/DDBJ databases">
        <title>Draft genome of Pyxidicoccus fallax type strain.</title>
        <authorList>
            <person name="Whitworth D.E."/>
        </authorList>
    </citation>
    <scope>NUCLEOTIDE SEQUENCE [LARGE SCALE GENOMIC DNA]</scope>
    <source>
        <strain evidence="13 14">DSM 14698</strain>
    </source>
</reference>
<proteinExistence type="inferred from homology"/>
<dbReference type="GO" id="GO:0009061">
    <property type="term" value="P:anaerobic respiration"/>
    <property type="evidence" value="ECO:0007669"/>
    <property type="project" value="TreeGrafter"/>
</dbReference>
<dbReference type="EMBL" id="JABBJJ010000362">
    <property type="protein sequence ID" value="NMO21890.1"/>
    <property type="molecule type" value="Genomic_DNA"/>
</dbReference>
<dbReference type="EC" id="1.7.2.2" evidence="13"/>
<evidence type="ECO:0000256" key="1">
    <source>
        <dbReference type="ARBA" id="ARBA00004236"/>
    </source>
</evidence>
<evidence type="ECO:0000256" key="7">
    <source>
        <dbReference type="ARBA" id="ARBA00022723"/>
    </source>
</evidence>
<keyword evidence="9" id="KW-1133">Transmembrane helix</keyword>
<dbReference type="Proteomes" id="UP000518300">
    <property type="component" value="Unassembled WGS sequence"/>
</dbReference>
<evidence type="ECO:0000256" key="3">
    <source>
        <dbReference type="ARBA" id="ARBA00022448"/>
    </source>
</evidence>
<dbReference type="InterPro" id="IPR005126">
    <property type="entry name" value="NapC/NirT_cyt_c_N"/>
</dbReference>
<keyword evidence="8" id="KW-0249">Electron transport</keyword>
<evidence type="ECO:0000259" key="12">
    <source>
        <dbReference type="Pfam" id="PF03264"/>
    </source>
</evidence>
<dbReference type="RefSeq" id="WP_169351059.1">
    <property type="nucleotide sequence ID" value="NZ_JABBJJ010000362.1"/>
</dbReference>
<dbReference type="InterPro" id="IPR017571">
    <property type="entry name" value="NrfH"/>
</dbReference>
<comment type="caution">
    <text evidence="13">The sequence shown here is derived from an EMBL/GenBank/DDBJ whole genome shotgun (WGS) entry which is preliminary data.</text>
</comment>
<comment type="subcellular location">
    <subcellularLocation>
        <location evidence="1">Cell membrane</location>
    </subcellularLocation>
</comment>
<keyword evidence="3" id="KW-0813">Transport</keyword>
<dbReference type="AlphaFoldDB" id="A0A848LW96"/>
<gene>
    <name evidence="13" type="primary">nrfH</name>
    <name evidence="13" type="ORF">HG543_44620</name>
</gene>
<keyword evidence="7" id="KW-0479">Metal-binding</keyword>
<dbReference type="GO" id="GO:0022900">
    <property type="term" value="P:electron transport chain"/>
    <property type="evidence" value="ECO:0007669"/>
    <property type="project" value="InterPro"/>
</dbReference>
<evidence type="ECO:0000313" key="14">
    <source>
        <dbReference type="Proteomes" id="UP000518300"/>
    </source>
</evidence>
<dbReference type="InterPro" id="IPR036280">
    <property type="entry name" value="Multihaem_cyt_sf"/>
</dbReference>
<evidence type="ECO:0000256" key="8">
    <source>
        <dbReference type="ARBA" id="ARBA00022982"/>
    </source>
</evidence>
<evidence type="ECO:0000256" key="11">
    <source>
        <dbReference type="ARBA" id="ARBA00023136"/>
    </source>
</evidence>
<keyword evidence="4" id="KW-1003">Cell membrane</keyword>
<comment type="similarity">
    <text evidence="2">Belongs to the NapC/NirT/NrfH family.</text>
</comment>
<dbReference type="Gene3D" id="1.10.3820.10">
    <property type="entry name" value="Di-heme elbow motif domain"/>
    <property type="match status" value="1"/>
</dbReference>
<evidence type="ECO:0000256" key="10">
    <source>
        <dbReference type="ARBA" id="ARBA00023004"/>
    </source>
</evidence>
<feature type="domain" description="NapC/NirT cytochrome c N-terminal" evidence="12">
    <location>
        <begin position="12"/>
        <end position="178"/>
    </location>
</feature>
<protein>
    <submittedName>
        <fullName evidence="13">Cytochrome c nitrite reductase small subunit</fullName>
        <ecNumber evidence="13">1.7.2.2</ecNumber>
    </submittedName>
</protein>
<keyword evidence="10" id="KW-0408">Iron</keyword>
<dbReference type="GO" id="GO:0046872">
    <property type="term" value="F:metal ion binding"/>
    <property type="evidence" value="ECO:0007669"/>
    <property type="project" value="UniProtKB-KW"/>
</dbReference>
<dbReference type="GO" id="GO:0009055">
    <property type="term" value="F:electron transfer activity"/>
    <property type="evidence" value="ECO:0007669"/>
    <property type="project" value="TreeGrafter"/>
</dbReference>
<evidence type="ECO:0000256" key="9">
    <source>
        <dbReference type="ARBA" id="ARBA00022989"/>
    </source>
</evidence>
<keyword evidence="6" id="KW-0812">Transmembrane</keyword>
<evidence type="ECO:0000256" key="4">
    <source>
        <dbReference type="ARBA" id="ARBA00022475"/>
    </source>
</evidence>
<organism evidence="13 14">
    <name type="scientific">Pyxidicoccus fallax</name>
    <dbReference type="NCBI Taxonomy" id="394095"/>
    <lineage>
        <taxon>Bacteria</taxon>
        <taxon>Pseudomonadati</taxon>
        <taxon>Myxococcota</taxon>
        <taxon>Myxococcia</taxon>
        <taxon>Myxococcales</taxon>
        <taxon>Cystobacterineae</taxon>
        <taxon>Myxococcaceae</taxon>
        <taxon>Pyxidicoccus</taxon>
    </lineage>
</organism>
<sequence>MPGVSRRVTISAVVLAVLVGTAVGAAGFTFVYAKGSSYLTDDPAACANCHVMNEQYSGWTKSSHHNVAVCNDCHTPHNFFGKYLAKALNGWHHSVAFTSGDFHEPIHIGARNLEVTEAACRSCHQDIVQAIEPGLLVRVSAEGAGDSRKVAERQGNLHTPPGDGTMSCVRCHRSVGHMELD</sequence>
<dbReference type="InterPro" id="IPR051174">
    <property type="entry name" value="Cytochrome_c-type_ET"/>
</dbReference>
<keyword evidence="5" id="KW-0349">Heme</keyword>
<evidence type="ECO:0000256" key="6">
    <source>
        <dbReference type="ARBA" id="ARBA00022692"/>
    </source>
</evidence>